<organism evidence="2 3">
    <name type="scientific">Nocardioides daeguensis</name>
    <dbReference type="NCBI Taxonomy" id="908359"/>
    <lineage>
        <taxon>Bacteria</taxon>
        <taxon>Bacillati</taxon>
        <taxon>Actinomycetota</taxon>
        <taxon>Actinomycetes</taxon>
        <taxon>Propionibacteriales</taxon>
        <taxon>Nocardioidaceae</taxon>
        <taxon>Nocardioides</taxon>
    </lineage>
</organism>
<dbReference type="Proteomes" id="UP001500301">
    <property type="component" value="Unassembled WGS sequence"/>
</dbReference>
<dbReference type="Gene3D" id="2.60.40.2700">
    <property type="match status" value="1"/>
</dbReference>
<dbReference type="Gene3D" id="2.130.10.10">
    <property type="entry name" value="YVTN repeat-like/Quinoprotein amine dehydrogenase"/>
    <property type="match status" value="1"/>
</dbReference>
<dbReference type="SUPFAM" id="SSF69322">
    <property type="entry name" value="Tricorn protease domain 2"/>
    <property type="match status" value="1"/>
</dbReference>
<gene>
    <name evidence="2" type="ORF">GCM10022263_12510</name>
</gene>
<dbReference type="InterPro" id="IPR015943">
    <property type="entry name" value="WD40/YVTN_repeat-like_dom_sf"/>
</dbReference>
<comment type="caution">
    <text evidence="2">The sequence shown here is derived from an EMBL/GenBank/DDBJ whole genome shotgun (WGS) entry which is preliminary data.</text>
</comment>
<accession>A0ABP6V330</accession>
<dbReference type="EMBL" id="BAABBB010000007">
    <property type="protein sequence ID" value="GAA3525317.1"/>
    <property type="molecule type" value="Genomic_DNA"/>
</dbReference>
<evidence type="ECO:0000256" key="1">
    <source>
        <dbReference type="SAM" id="MobiDB-lite"/>
    </source>
</evidence>
<keyword evidence="3" id="KW-1185">Reference proteome</keyword>
<feature type="region of interest" description="Disordered" evidence="1">
    <location>
        <begin position="1"/>
        <end position="67"/>
    </location>
</feature>
<evidence type="ECO:0000313" key="3">
    <source>
        <dbReference type="Proteomes" id="UP001500301"/>
    </source>
</evidence>
<reference evidence="3" key="1">
    <citation type="journal article" date="2019" name="Int. J. Syst. Evol. Microbiol.">
        <title>The Global Catalogue of Microorganisms (GCM) 10K type strain sequencing project: providing services to taxonomists for standard genome sequencing and annotation.</title>
        <authorList>
            <consortium name="The Broad Institute Genomics Platform"/>
            <consortium name="The Broad Institute Genome Sequencing Center for Infectious Disease"/>
            <person name="Wu L."/>
            <person name="Ma J."/>
        </authorList>
    </citation>
    <scope>NUCLEOTIDE SEQUENCE [LARGE SCALE GENOMIC DNA]</scope>
    <source>
        <strain evidence="3">JCM 17460</strain>
    </source>
</reference>
<proteinExistence type="predicted"/>
<protein>
    <submittedName>
        <fullName evidence="2">Uncharacterized protein</fullName>
    </submittedName>
</protein>
<sequence>MDEGSLCPQPGNQMRLSRGRRAVPAGQRPGLASSLSTGPVALAPGASGPGRVASHPDRPPEAPMTHPSRRIAGAAVAALCAAGLSVPLASVPTEAAAAADPGTITFIKDHNVWIARGDGTQARPLTTDGHAGLPYRAPSQSDTGLVAAVRYSHIVTMDQQGRVIAEIDPPRLPDSLGTSMDGSPVATAVSPDGALIAYTFAEYSCGSGCQWRTATGYVSTSGGGTPATYGSSFFADPSWVTNRRALHSGGFNYHVMVHDIGSPTQQHWFDDGDIWSPSDDFGNVEVSPDATLLAGVRGSGDDRDILTYRIAGDIRSGALPGPPDDACRLDGGAADRITDPTWSPDSSTLAFAASDGVWTFADNKTPGCGGELRLLLPGASQPDWSAAPLAPPAAAPALVNLERAAVRGRARVGKVLRATSGRWSAGVTVVSYQWLRNGRAIKGATGQRYKVRRADRARRVSVRVTVRSATATGVSVSKATRVRR</sequence>
<name>A0ABP6V330_9ACTN</name>
<evidence type="ECO:0000313" key="2">
    <source>
        <dbReference type="EMBL" id="GAA3525317.1"/>
    </source>
</evidence>